<keyword evidence="2 8" id="KW-0489">Methyltransferase</keyword>
<organism evidence="8 9">
    <name type="scientific">Carboxydocella sporoproducens DSM 16521</name>
    <dbReference type="NCBI Taxonomy" id="1121270"/>
    <lineage>
        <taxon>Bacteria</taxon>
        <taxon>Bacillati</taxon>
        <taxon>Bacillota</taxon>
        <taxon>Clostridia</taxon>
        <taxon>Eubacteriales</taxon>
        <taxon>Clostridiales Family XVI. Incertae Sedis</taxon>
        <taxon>Carboxydocella</taxon>
    </lineage>
</organism>
<comment type="similarity">
    <text evidence="1">Belongs to the vitamin-B12 dependent methionine synthase family.</text>
</comment>
<name>A0A1T4QRL4_9FIRM</name>
<dbReference type="InterPro" id="IPR050554">
    <property type="entry name" value="Met_Synthase/Corrinoid"/>
</dbReference>
<dbReference type="PANTHER" id="PTHR45833">
    <property type="entry name" value="METHIONINE SYNTHASE"/>
    <property type="match status" value="1"/>
</dbReference>
<dbReference type="OrthoDB" id="358252at2"/>
<dbReference type="GO" id="GO:0046872">
    <property type="term" value="F:metal ion binding"/>
    <property type="evidence" value="ECO:0007669"/>
    <property type="project" value="UniProtKB-KW"/>
</dbReference>
<dbReference type="EMBL" id="FUXM01000021">
    <property type="protein sequence ID" value="SKA06370.1"/>
    <property type="molecule type" value="Genomic_DNA"/>
</dbReference>
<dbReference type="NCBIfam" id="NF005719">
    <property type="entry name" value="PRK07535.1"/>
    <property type="match status" value="1"/>
</dbReference>
<feature type="domain" description="Pterin-binding" evidence="7">
    <location>
        <begin position="2"/>
        <end position="249"/>
    </location>
</feature>
<sequence>MFEIIGERINGLFKDIRQAVAERDPKPIEMWAIKQYEGGAHWLDINTGPIASQEEQAEIMAWMVKTAQSVVDLPVAIDSTSVLAIEAGLKAAKGKAMINSTTAEQAKMDALFPLAKQFEAAIICLAMNEKGVPKDAESRIALAGELVVNADAYGIPMTDLYIDPLILPVNVAQDHVPEVLETLRQIKMLASPAPRTTIGLSNVSQKSPNRPLINRTFLVMAMAAGLDSAIMDANDNDLVDAAATASILLNQTIYCDSYLKIFRQR</sequence>
<keyword evidence="3" id="KW-0846">Cobalamin</keyword>
<dbReference type="PANTHER" id="PTHR45833:SF1">
    <property type="entry name" value="METHIONINE SYNTHASE"/>
    <property type="match status" value="1"/>
</dbReference>
<evidence type="ECO:0000256" key="6">
    <source>
        <dbReference type="ARBA" id="ARBA00023285"/>
    </source>
</evidence>
<evidence type="ECO:0000313" key="9">
    <source>
        <dbReference type="Proteomes" id="UP000189933"/>
    </source>
</evidence>
<dbReference type="SUPFAM" id="SSF51717">
    <property type="entry name" value="Dihydropteroate synthetase-like"/>
    <property type="match status" value="1"/>
</dbReference>
<accession>A0A1T4QRL4</accession>
<evidence type="ECO:0000313" key="8">
    <source>
        <dbReference type="EMBL" id="SKA06370.1"/>
    </source>
</evidence>
<gene>
    <name evidence="8" type="ORF">SAMN02745885_01770</name>
</gene>
<keyword evidence="5" id="KW-0479">Metal-binding</keyword>
<dbReference type="PROSITE" id="PS50972">
    <property type="entry name" value="PTERIN_BINDING"/>
    <property type="match status" value="1"/>
</dbReference>
<dbReference type="Pfam" id="PF00809">
    <property type="entry name" value="Pterin_bind"/>
    <property type="match status" value="1"/>
</dbReference>
<proteinExistence type="inferred from homology"/>
<dbReference type="GO" id="GO:0050667">
    <property type="term" value="P:homocysteine metabolic process"/>
    <property type="evidence" value="ECO:0007669"/>
    <property type="project" value="TreeGrafter"/>
</dbReference>
<dbReference type="AlphaFoldDB" id="A0A1T4QRL4"/>
<evidence type="ECO:0000256" key="1">
    <source>
        <dbReference type="ARBA" id="ARBA00010398"/>
    </source>
</evidence>
<protein>
    <submittedName>
        <fullName evidence="8">Methyltetrahydrofolate--corrinoid iron-sulfur protein Co-methyltransferase</fullName>
    </submittedName>
</protein>
<keyword evidence="4 8" id="KW-0808">Transferase</keyword>
<evidence type="ECO:0000256" key="3">
    <source>
        <dbReference type="ARBA" id="ARBA00022628"/>
    </source>
</evidence>
<evidence type="ECO:0000256" key="5">
    <source>
        <dbReference type="ARBA" id="ARBA00022723"/>
    </source>
</evidence>
<dbReference type="InterPro" id="IPR011005">
    <property type="entry name" value="Dihydropteroate_synth-like_sf"/>
</dbReference>
<keyword evidence="9" id="KW-1185">Reference proteome</keyword>
<dbReference type="GO" id="GO:0031419">
    <property type="term" value="F:cobalamin binding"/>
    <property type="evidence" value="ECO:0007669"/>
    <property type="project" value="UniProtKB-KW"/>
</dbReference>
<dbReference type="Gene3D" id="3.20.20.20">
    <property type="entry name" value="Dihydropteroate synthase-like"/>
    <property type="match status" value="1"/>
</dbReference>
<dbReference type="GO" id="GO:0005829">
    <property type="term" value="C:cytosol"/>
    <property type="evidence" value="ECO:0007669"/>
    <property type="project" value="TreeGrafter"/>
</dbReference>
<dbReference type="GO" id="GO:0046653">
    <property type="term" value="P:tetrahydrofolate metabolic process"/>
    <property type="evidence" value="ECO:0007669"/>
    <property type="project" value="TreeGrafter"/>
</dbReference>
<evidence type="ECO:0000256" key="2">
    <source>
        <dbReference type="ARBA" id="ARBA00022603"/>
    </source>
</evidence>
<dbReference type="GO" id="GO:0032259">
    <property type="term" value="P:methylation"/>
    <property type="evidence" value="ECO:0007669"/>
    <property type="project" value="UniProtKB-KW"/>
</dbReference>
<dbReference type="RefSeq" id="WP_078665812.1">
    <property type="nucleotide sequence ID" value="NZ_FUXM01000021.1"/>
</dbReference>
<evidence type="ECO:0000259" key="7">
    <source>
        <dbReference type="PROSITE" id="PS50972"/>
    </source>
</evidence>
<keyword evidence="6" id="KW-0170">Cobalt</keyword>
<dbReference type="Proteomes" id="UP000189933">
    <property type="component" value="Unassembled WGS sequence"/>
</dbReference>
<dbReference type="InterPro" id="IPR000489">
    <property type="entry name" value="Pterin-binding_dom"/>
</dbReference>
<reference evidence="9" key="1">
    <citation type="submission" date="2017-02" db="EMBL/GenBank/DDBJ databases">
        <authorList>
            <person name="Varghese N."/>
            <person name="Submissions S."/>
        </authorList>
    </citation>
    <scope>NUCLEOTIDE SEQUENCE [LARGE SCALE GENOMIC DNA]</scope>
    <source>
        <strain evidence="9">DSM 16521</strain>
    </source>
</reference>
<dbReference type="GO" id="GO:0008705">
    <property type="term" value="F:methionine synthase activity"/>
    <property type="evidence" value="ECO:0007669"/>
    <property type="project" value="TreeGrafter"/>
</dbReference>
<evidence type="ECO:0000256" key="4">
    <source>
        <dbReference type="ARBA" id="ARBA00022679"/>
    </source>
</evidence>